<dbReference type="InterPro" id="IPR001357">
    <property type="entry name" value="BRCT_dom"/>
</dbReference>
<feature type="compositionally biased region" description="Low complexity" evidence="1">
    <location>
        <begin position="249"/>
        <end position="273"/>
    </location>
</feature>
<dbReference type="Gene3D" id="3.40.50.10190">
    <property type="entry name" value="BRCT domain"/>
    <property type="match status" value="1"/>
</dbReference>
<evidence type="ECO:0000313" key="4">
    <source>
        <dbReference type="Proteomes" id="UP000193648"/>
    </source>
</evidence>
<comment type="caution">
    <text evidence="3">The sequence shown here is derived from an EMBL/GenBank/DDBJ whole genome shotgun (WGS) entry which is preliminary data.</text>
</comment>
<feature type="compositionally biased region" description="Polar residues" evidence="1">
    <location>
        <begin position="154"/>
        <end position="169"/>
    </location>
</feature>
<evidence type="ECO:0000259" key="2">
    <source>
        <dbReference type="Pfam" id="PF16589"/>
    </source>
</evidence>
<evidence type="ECO:0000256" key="1">
    <source>
        <dbReference type="SAM" id="MobiDB-lite"/>
    </source>
</evidence>
<feature type="domain" description="BRCT" evidence="2">
    <location>
        <begin position="48"/>
        <end position="119"/>
    </location>
</feature>
<organism evidence="3 4">
    <name type="scientific">Lobosporangium transversale</name>
    <dbReference type="NCBI Taxonomy" id="64571"/>
    <lineage>
        <taxon>Eukaryota</taxon>
        <taxon>Fungi</taxon>
        <taxon>Fungi incertae sedis</taxon>
        <taxon>Mucoromycota</taxon>
        <taxon>Mortierellomycotina</taxon>
        <taxon>Mortierellomycetes</taxon>
        <taxon>Mortierellales</taxon>
        <taxon>Mortierellaceae</taxon>
        <taxon>Lobosporangium</taxon>
    </lineage>
</organism>
<name>A0A1Y2GQ22_9FUNG</name>
<dbReference type="Pfam" id="PF16589">
    <property type="entry name" value="BRCT_2"/>
    <property type="match status" value="1"/>
</dbReference>
<dbReference type="InterPro" id="IPR036420">
    <property type="entry name" value="BRCT_dom_sf"/>
</dbReference>
<keyword evidence="4" id="KW-1185">Reference proteome</keyword>
<dbReference type="EMBL" id="MCFF01000015">
    <property type="protein sequence ID" value="ORZ18360.1"/>
    <property type="molecule type" value="Genomic_DNA"/>
</dbReference>
<feature type="compositionally biased region" description="Polar residues" evidence="1">
    <location>
        <begin position="284"/>
        <end position="295"/>
    </location>
</feature>
<dbReference type="STRING" id="64571.A0A1Y2GQ22"/>
<dbReference type="InParanoid" id="A0A1Y2GQ22"/>
<protein>
    <recommendedName>
        <fullName evidence="2">BRCT domain-containing protein</fullName>
    </recommendedName>
</protein>
<feature type="compositionally biased region" description="Basic residues" evidence="1">
    <location>
        <begin position="312"/>
        <end position="323"/>
    </location>
</feature>
<dbReference type="AlphaFoldDB" id="A0A1Y2GQ22"/>
<feature type="region of interest" description="Disordered" evidence="1">
    <location>
        <begin position="125"/>
        <end position="362"/>
    </location>
</feature>
<evidence type="ECO:0000313" key="3">
    <source>
        <dbReference type="EMBL" id="ORZ18360.1"/>
    </source>
</evidence>
<dbReference type="CDD" id="cd18432">
    <property type="entry name" value="BRCT_PAXIP1_rpt6_like"/>
    <property type="match status" value="1"/>
</dbReference>
<dbReference type="Proteomes" id="UP000193648">
    <property type="component" value="Unassembled WGS sequence"/>
</dbReference>
<feature type="compositionally biased region" description="Basic and acidic residues" evidence="1">
    <location>
        <begin position="302"/>
        <end position="311"/>
    </location>
</feature>
<dbReference type="OrthoDB" id="342264at2759"/>
<feature type="compositionally biased region" description="Low complexity" evidence="1">
    <location>
        <begin position="336"/>
        <end position="352"/>
    </location>
</feature>
<dbReference type="RefSeq" id="XP_021882155.1">
    <property type="nucleotide sequence ID" value="XM_022030862.1"/>
</dbReference>
<proteinExistence type="predicted"/>
<feature type="compositionally biased region" description="Basic residues" evidence="1">
    <location>
        <begin position="353"/>
        <end position="362"/>
    </location>
</feature>
<gene>
    <name evidence="3" type="ORF">BCR41DRAFT_46056</name>
</gene>
<dbReference type="GeneID" id="33572703"/>
<accession>A0A1Y2GQ22</accession>
<sequence>MEEKFGFNLAESCARAKDNLNHSIELFRFYSFYIVKGGINKARAEEGHITREVAESTIRPMIEVCGGKVLRSEPKVVDDSIIVIGPDVFCQNTQDLIKKGFKVVKREFILSAILHQKLDFEAHKIDSRASPPPDVGDDVSTAGEVEDDGGNVASDESGSSALSRSQPQSRKGKTSSRSARAPKPVSRSVSSISAIEGTLSGKGSFDSLSPVVASPSVETGEPSTSSPKSAHDGRRPTATQRRVRGLAHEGSGSNSESTETAPSTTTTKVTRVVRATKKSVRTVATTSKATVNTVESGVDVSDVEHKAEPKKRASQRKPSKKGSKVTTVTDTEESDAVTTQVASSSKVTSAKSQGKKIANRKK</sequence>
<reference evidence="3 4" key="1">
    <citation type="submission" date="2016-07" db="EMBL/GenBank/DDBJ databases">
        <title>Pervasive Adenine N6-methylation of Active Genes in Fungi.</title>
        <authorList>
            <consortium name="DOE Joint Genome Institute"/>
            <person name="Mondo S.J."/>
            <person name="Dannebaum R.O."/>
            <person name="Kuo R.C."/>
            <person name="Labutti K."/>
            <person name="Haridas S."/>
            <person name="Kuo A."/>
            <person name="Salamov A."/>
            <person name="Ahrendt S.R."/>
            <person name="Lipzen A."/>
            <person name="Sullivan W."/>
            <person name="Andreopoulos W.B."/>
            <person name="Clum A."/>
            <person name="Lindquist E."/>
            <person name="Daum C."/>
            <person name="Ramamoorthy G.K."/>
            <person name="Gryganskyi A."/>
            <person name="Culley D."/>
            <person name="Magnuson J.K."/>
            <person name="James T.Y."/>
            <person name="O'Malley M.A."/>
            <person name="Stajich J.E."/>
            <person name="Spatafora J.W."/>
            <person name="Visel A."/>
            <person name="Grigoriev I.V."/>
        </authorList>
    </citation>
    <scope>NUCLEOTIDE SEQUENCE [LARGE SCALE GENOMIC DNA]</scope>
    <source>
        <strain evidence="3 4">NRRL 3116</strain>
    </source>
</reference>